<feature type="domain" description="Cyanate lyase C-terminal" evidence="4">
    <location>
        <begin position="77"/>
        <end position="150"/>
    </location>
</feature>
<gene>
    <name evidence="3" type="primary">cynS</name>
    <name evidence="5" type="ORF">BJ983_003318</name>
</gene>
<comment type="similarity">
    <text evidence="3">Belongs to the cyanase family.</text>
</comment>
<dbReference type="Pfam" id="PF02560">
    <property type="entry name" value="Cyanate_lyase"/>
    <property type="match status" value="1"/>
</dbReference>
<evidence type="ECO:0000313" key="5">
    <source>
        <dbReference type="EMBL" id="NYD37216.1"/>
    </source>
</evidence>
<keyword evidence="6" id="KW-1185">Reference proteome</keyword>
<dbReference type="SUPFAM" id="SSF47413">
    <property type="entry name" value="lambda repressor-like DNA-binding domains"/>
    <property type="match status" value="1"/>
</dbReference>
<dbReference type="InterPro" id="IPR008076">
    <property type="entry name" value="Cyanase"/>
</dbReference>
<dbReference type="Gene3D" id="1.10.260.40">
    <property type="entry name" value="lambda repressor-like DNA-binding domains"/>
    <property type="match status" value="1"/>
</dbReference>
<name>A0A7Y9DXH3_9PSEU</name>
<dbReference type="EMBL" id="JACCBN010000001">
    <property type="protein sequence ID" value="NYD37216.1"/>
    <property type="molecule type" value="Genomic_DNA"/>
</dbReference>
<dbReference type="InterPro" id="IPR003712">
    <property type="entry name" value="Cyanate_lyase_C"/>
</dbReference>
<dbReference type="HAMAP" id="MF_00535">
    <property type="entry name" value="Cyanate_hydrat"/>
    <property type="match status" value="1"/>
</dbReference>
<dbReference type="AlphaFoldDB" id="A0A7Y9DXH3"/>
<dbReference type="Proteomes" id="UP000535890">
    <property type="component" value="Unassembled WGS sequence"/>
</dbReference>
<dbReference type="SUPFAM" id="SSF55234">
    <property type="entry name" value="Cyanase C-terminal domain"/>
    <property type="match status" value="1"/>
</dbReference>
<organism evidence="5 6">
    <name type="scientific">Actinomycetospora corticicola</name>
    <dbReference type="NCBI Taxonomy" id="663602"/>
    <lineage>
        <taxon>Bacteria</taxon>
        <taxon>Bacillati</taxon>
        <taxon>Actinomycetota</taxon>
        <taxon>Actinomycetes</taxon>
        <taxon>Pseudonocardiales</taxon>
        <taxon>Pseudonocardiaceae</taxon>
        <taxon>Actinomycetospora</taxon>
    </lineage>
</organism>
<dbReference type="GO" id="GO:0008824">
    <property type="term" value="F:cyanate hydratase activity"/>
    <property type="evidence" value="ECO:0007669"/>
    <property type="project" value="UniProtKB-UniRule"/>
</dbReference>
<comment type="caution">
    <text evidence="5">The sequence shown here is derived from an EMBL/GenBank/DDBJ whole genome shotgun (WGS) entry which is preliminary data.</text>
</comment>
<protein>
    <recommendedName>
        <fullName evidence="3">Cyanate hydratase</fullName>
        <shortName evidence="3">Cyanase</shortName>
        <ecNumber evidence="3">4.2.1.104</ecNumber>
    </recommendedName>
    <alternativeName>
        <fullName evidence="3">Cyanate hydrolase</fullName>
    </alternativeName>
    <alternativeName>
        <fullName evidence="3">Cyanate lyase</fullName>
    </alternativeName>
</protein>
<dbReference type="Gene3D" id="3.30.1160.10">
    <property type="entry name" value="Cyanate lyase, C-terminal domain"/>
    <property type="match status" value="1"/>
</dbReference>
<dbReference type="PANTHER" id="PTHR34186">
    <property type="entry name" value="CYANATE HYDRATASE"/>
    <property type="match status" value="1"/>
</dbReference>
<sequence length="150" mass="16520">MSPIHDRLSAGREVVFAKEAKGLSWQQLADALERSLVWTTSALLGQQPLDAEQAQKVGGLLGLDDDAVAALSLPPVRGEAAIDPTEPVTYRLHEALQVYGSALHELIREEFGDGIMSAIDFELSFDREEDPKGDRVKLVWSGKFLPYKVF</sequence>
<dbReference type="NCBIfam" id="TIGR00673">
    <property type="entry name" value="cynS"/>
    <property type="match status" value="1"/>
</dbReference>
<proteinExistence type="inferred from homology"/>
<dbReference type="NCBIfam" id="NF002773">
    <property type="entry name" value="PRK02866.1"/>
    <property type="match status" value="1"/>
</dbReference>
<keyword evidence="2 3" id="KW-0456">Lyase</keyword>
<feature type="active site" evidence="3">
    <location>
        <position position="91"/>
    </location>
</feature>
<dbReference type="InterPro" id="IPR010982">
    <property type="entry name" value="Lambda_DNA-bd_dom_sf"/>
</dbReference>
<dbReference type="GO" id="GO:0003677">
    <property type="term" value="F:DNA binding"/>
    <property type="evidence" value="ECO:0007669"/>
    <property type="project" value="InterPro"/>
</dbReference>
<reference evidence="5 6" key="1">
    <citation type="submission" date="2020-07" db="EMBL/GenBank/DDBJ databases">
        <title>Sequencing the genomes of 1000 actinobacteria strains.</title>
        <authorList>
            <person name="Klenk H.-P."/>
        </authorList>
    </citation>
    <scope>NUCLEOTIDE SEQUENCE [LARGE SCALE GENOMIC DNA]</scope>
    <source>
        <strain evidence="5 6">DSM 45772</strain>
    </source>
</reference>
<dbReference type="SMART" id="SM01116">
    <property type="entry name" value="Cyanate_lyase"/>
    <property type="match status" value="1"/>
</dbReference>
<evidence type="ECO:0000256" key="1">
    <source>
        <dbReference type="ARBA" id="ARBA00003561"/>
    </source>
</evidence>
<dbReference type="InterPro" id="IPR048564">
    <property type="entry name" value="CYNS_N"/>
</dbReference>
<dbReference type="RefSeq" id="WP_179794793.1">
    <property type="nucleotide sequence ID" value="NZ_BAABHP010000014.1"/>
</dbReference>
<dbReference type="PANTHER" id="PTHR34186:SF2">
    <property type="entry name" value="CYANATE HYDRATASE"/>
    <property type="match status" value="1"/>
</dbReference>
<evidence type="ECO:0000256" key="3">
    <source>
        <dbReference type="HAMAP-Rule" id="MF_00535"/>
    </source>
</evidence>
<evidence type="ECO:0000313" key="6">
    <source>
        <dbReference type="Proteomes" id="UP000535890"/>
    </source>
</evidence>
<comment type="catalytic activity">
    <reaction evidence="3">
        <text>cyanate + hydrogencarbonate + 3 H(+) = NH4(+) + 2 CO2</text>
        <dbReference type="Rhea" id="RHEA:11120"/>
        <dbReference type="ChEBI" id="CHEBI:15378"/>
        <dbReference type="ChEBI" id="CHEBI:16526"/>
        <dbReference type="ChEBI" id="CHEBI:17544"/>
        <dbReference type="ChEBI" id="CHEBI:28938"/>
        <dbReference type="ChEBI" id="CHEBI:29195"/>
        <dbReference type="EC" id="4.2.1.104"/>
    </reaction>
</comment>
<evidence type="ECO:0000259" key="4">
    <source>
        <dbReference type="SMART" id="SM01116"/>
    </source>
</evidence>
<dbReference type="EC" id="4.2.1.104" evidence="3"/>
<dbReference type="InterPro" id="IPR036581">
    <property type="entry name" value="Cyanate_lyase_C_sf"/>
</dbReference>
<feature type="active site" evidence="3">
    <location>
        <position position="117"/>
    </location>
</feature>
<feature type="active site" evidence="3">
    <location>
        <position position="94"/>
    </location>
</feature>
<dbReference type="PIRSF" id="PIRSF001263">
    <property type="entry name" value="Cyanate_hydratas"/>
    <property type="match status" value="1"/>
</dbReference>
<dbReference type="Pfam" id="PF21291">
    <property type="entry name" value="CYNS_N"/>
    <property type="match status" value="1"/>
</dbReference>
<comment type="function">
    <text evidence="1 3">Catalyzes the reaction of cyanate with bicarbonate to produce ammonia and carbon dioxide.</text>
</comment>
<evidence type="ECO:0000256" key="2">
    <source>
        <dbReference type="ARBA" id="ARBA00023239"/>
    </source>
</evidence>
<accession>A0A7Y9DXH3</accession>
<dbReference type="PRINTS" id="PR01693">
    <property type="entry name" value="CYANASE"/>
</dbReference>
<dbReference type="CDD" id="cd00559">
    <property type="entry name" value="Cyanase_C"/>
    <property type="match status" value="1"/>
</dbReference>